<organism evidence="1 2">
    <name type="scientific">Apiospora arundinis</name>
    <dbReference type="NCBI Taxonomy" id="335852"/>
    <lineage>
        <taxon>Eukaryota</taxon>
        <taxon>Fungi</taxon>
        <taxon>Dikarya</taxon>
        <taxon>Ascomycota</taxon>
        <taxon>Pezizomycotina</taxon>
        <taxon>Sordariomycetes</taxon>
        <taxon>Xylariomycetidae</taxon>
        <taxon>Amphisphaeriales</taxon>
        <taxon>Apiosporaceae</taxon>
        <taxon>Apiospora</taxon>
    </lineage>
</organism>
<proteinExistence type="predicted"/>
<gene>
    <name evidence="1" type="ORF">PGQ11_011750</name>
</gene>
<comment type="caution">
    <text evidence="1">The sequence shown here is derived from an EMBL/GenBank/DDBJ whole genome shotgun (WGS) entry which is preliminary data.</text>
</comment>
<dbReference type="EMBL" id="JAPCWZ010000007">
    <property type="protein sequence ID" value="KAK8855838.1"/>
    <property type="molecule type" value="Genomic_DNA"/>
</dbReference>
<evidence type="ECO:0000313" key="2">
    <source>
        <dbReference type="Proteomes" id="UP001390339"/>
    </source>
</evidence>
<name>A0ABR2I0J2_9PEZI</name>
<dbReference type="Proteomes" id="UP001390339">
    <property type="component" value="Unassembled WGS sequence"/>
</dbReference>
<accession>A0ABR2I0J2</accession>
<evidence type="ECO:0000313" key="1">
    <source>
        <dbReference type="EMBL" id="KAK8855838.1"/>
    </source>
</evidence>
<keyword evidence="2" id="KW-1185">Reference proteome</keyword>
<protein>
    <recommendedName>
        <fullName evidence="3">F-box domain-containing protein</fullName>
    </recommendedName>
</protein>
<sequence>MDRLSTEIVAHLCAILDPRSIRAFRLTCRAISDIGRPYICSSSVTVWWTTIAFQRLVELSQLPQAPLARAIHFMALGPARPYLDERSWLRYAEDLTYGSIEDGLPAYQEICRGQEVIWEHSMDLNAFRESFPYFTGLRDISIEASSPISDYYGASNRHINSYDMYCAFSNLNSEHLVSTGCRQLKQVLTALSLEPTPRPLRKLSLNDIHWSCFDKDTEELKQLFKPLAALDPLYLSIEDGRDMILGEGDDQNLREECRKHRKFLVVV</sequence>
<evidence type="ECO:0008006" key="3">
    <source>
        <dbReference type="Google" id="ProtNLM"/>
    </source>
</evidence>
<reference evidence="1 2" key="1">
    <citation type="journal article" date="2024" name="IMA Fungus">
        <title>Apiospora arundinis, a panoply of carbohydrate-active enzymes and secondary metabolites.</title>
        <authorList>
            <person name="Sorensen T."/>
            <person name="Petersen C."/>
            <person name="Muurmann A.T."/>
            <person name="Christiansen J.V."/>
            <person name="Brundto M.L."/>
            <person name="Overgaard C.K."/>
            <person name="Boysen A.T."/>
            <person name="Wollenberg R.D."/>
            <person name="Larsen T.O."/>
            <person name="Sorensen J.L."/>
            <person name="Nielsen K.L."/>
            <person name="Sondergaard T.E."/>
        </authorList>
    </citation>
    <scope>NUCLEOTIDE SEQUENCE [LARGE SCALE GENOMIC DNA]</scope>
    <source>
        <strain evidence="1 2">AAU 773</strain>
    </source>
</reference>